<dbReference type="Pfam" id="PF00126">
    <property type="entry name" value="HTH_1"/>
    <property type="match status" value="1"/>
</dbReference>
<dbReference type="InterPro" id="IPR036390">
    <property type="entry name" value="WH_DNA-bd_sf"/>
</dbReference>
<evidence type="ECO:0000256" key="3">
    <source>
        <dbReference type="ARBA" id="ARBA00023125"/>
    </source>
</evidence>
<dbReference type="PRINTS" id="PR00039">
    <property type="entry name" value="HTHLYSR"/>
</dbReference>
<comment type="similarity">
    <text evidence="1">Belongs to the LysR transcriptional regulatory family.</text>
</comment>
<dbReference type="GO" id="GO:0003700">
    <property type="term" value="F:DNA-binding transcription factor activity"/>
    <property type="evidence" value="ECO:0007669"/>
    <property type="project" value="InterPro"/>
</dbReference>
<dbReference type="PANTHER" id="PTHR30126:SF91">
    <property type="entry name" value="LYSR FAMILY TRANSCRIPTIONAL REGULATOR"/>
    <property type="match status" value="1"/>
</dbReference>
<gene>
    <name evidence="6" type="ORF">PKB_3690</name>
</gene>
<reference evidence="6 7" key="2">
    <citation type="submission" date="2014-05" db="EMBL/GenBank/DDBJ databases">
        <title>Genome sequence of the 3-chlorobenzoate degrading bacterium Pseudomonas knackmussii B13 shows multiple evidence for horizontal gene transfer.</title>
        <authorList>
            <person name="Miyazaki R."/>
            <person name="Bertelli C."/>
            <person name="Falquet L."/>
            <person name="Robinson-Rechavi M."/>
            <person name="Gharib W."/>
            <person name="Roy S."/>
            <person name="Van der Meer J.R."/>
        </authorList>
    </citation>
    <scope>NUCLEOTIDE SEQUENCE [LARGE SCALE GENOMIC DNA]</scope>
    <source>
        <strain evidence="6 7">B13</strain>
    </source>
</reference>
<name>A0A024HKQ7_PSEKB</name>
<dbReference type="Gene3D" id="3.40.190.290">
    <property type="match status" value="1"/>
</dbReference>
<dbReference type="InterPro" id="IPR005119">
    <property type="entry name" value="LysR_subst-bd"/>
</dbReference>
<dbReference type="PANTHER" id="PTHR30126">
    <property type="entry name" value="HTH-TYPE TRANSCRIPTIONAL REGULATOR"/>
    <property type="match status" value="1"/>
</dbReference>
<reference evidence="6 7" key="1">
    <citation type="submission" date="2013-03" db="EMBL/GenBank/DDBJ databases">
        <authorList>
            <person name="Linke B."/>
        </authorList>
    </citation>
    <scope>NUCLEOTIDE SEQUENCE [LARGE SCALE GENOMIC DNA]</scope>
    <source>
        <strain evidence="6 7">B13</strain>
    </source>
</reference>
<proteinExistence type="inferred from homology"/>
<dbReference type="InterPro" id="IPR000847">
    <property type="entry name" value="LysR_HTH_N"/>
</dbReference>
<dbReference type="GO" id="GO:0000976">
    <property type="term" value="F:transcription cis-regulatory region binding"/>
    <property type="evidence" value="ECO:0007669"/>
    <property type="project" value="TreeGrafter"/>
</dbReference>
<dbReference type="KEGG" id="pkc:PKB_3690"/>
<dbReference type="InterPro" id="IPR036388">
    <property type="entry name" value="WH-like_DNA-bd_sf"/>
</dbReference>
<dbReference type="Gene3D" id="1.10.10.10">
    <property type="entry name" value="Winged helix-like DNA-binding domain superfamily/Winged helix DNA-binding domain"/>
    <property type="match status" value="1"/>
</dbReference>
<organism evidence="6 7">
    <name type="scientific">Pseudomonas knackmussii (strain DSM 6978 / CCUG 54928 / LMG 23759 / B13)</name>
    <dbReference type="NCBI Taxonomy" id="1301098"/>
    <lineage>
        <taxon>Bacteria</taxon>
        <taxon>Pseudomonadati</taxon>
        <taxon>Pseudomonadota</taxon>
        <taxon>Gammaproteobacteria</taxon>
        <taxon>Pseudomonadales</taxon>
        <taxon>Pseudomonadaceae</taxon>
        <taxon>Pseudomonas</taxon>
    </lineage>
</organism>
<dbReference type="CDD" id="cd05466">
    <property type="entry name" value="PBP2_LTTR_substrate"/>
    <property type="match status" value="1"/>
</dbReference>
<evidence type="ECO:0000313" key="6">
    <source>
        <dbReference type="EMBL" id="CDF85028.1"/>
    </source>
</evidence>
<evidence type="ECO:0000256" key="2">
    <source>
        <dbReference type="ARBA" id="ARBA00023015"/>
    </source>
</evidence>
<evidence type="ECO:0000313" key="7">
    <source>
        <dbReference type="Proteomes" id="UP000025241"/>
    </source>
</evidence>
<dbReference type="EMBL" id="HG322950">
    <property type="protein sequence ID" value="CDF85028.1"/>
    <property type="molecule type" value="Genomic_DNA"/>
</dbReference>
<keyword evidence="3" id="KW-0238">DNA-binding</keyword>
<dbReference type="RefSeq" id="WP_043253406.1">
    <property type="nucleotide sequence ID" value="NZ_HG322950.1"/>
</dbReference>
<dbReference type="Proteomes" id="UP000025241">
    <property type="component" value="Chromosome I"/>
</dbReference>
<dbReference type="HOGENOM" id="CLU_039613_35_0_6"/>
<keyword evidence="2" id="KW-0805">Transcription regulation</keyword>
<protein>
    <submittedName>
        <fullName evidence="6">Regulatory protein LysR</fullName>
    </submittedName>
</protein>
<dbReference type="OrthoDB" id="196624at2"/>
<dbReference type="FunFam" id="1.10.10.10:FF:000001">
    <property type="entry name" value="LysR family transcriptional regulator"/>
    <property type="match status" value="1"/>
</dbReference>
<dbReference type="Pfam" id="PF03466">
    <property type="entry name" value="LysR_substrate"/>
    <property type="match status" value="1"/>
</dbReference>
<accession>A0A024HKQ7</accession>
<dbReference type="AlphaFoldDB" id="A0A024HKQ7"/>
<keyword evidence="4" id="KW-0804">Transcription</keyword>
<evidence type="ECO:0000256" key="1">
    <source>
        <dbReference type="ARBA" id="ARBA00009437"/>
    </source>
</evidence>
<dbReference type="PROSITE" id="PS50931">
    <property type="entry name" value="HTH_LYSR"/>
    <property type="match status" value="1"/>
</dbReference>
<dbReference type="SUPFAM" id="SSF46785">
    <property type="entry name" value="Winged helix' DNA-binding domain"/>
    <property type="match status" value="1"/>
</dbReference>
<sequence>MQYSPESLQAFAEAACLGSFSAAARKLGKSQSTVSEAIARLEIDLGLELFDRSARQPKLTEAGKALLGRVEEVLMANDRLGQLAGQLSAGLEPRLTLAMSDTYQSEPFEKRLAEIDRHFPDMEFEWLIAEHGDVIDLVGQGRAVLGLLAAQPNYPPDIGSATLGECAEFGLFVSREHPLAQLEKVERSDLLAWRNLRLNTFIDDAAPPLGGRFWSAPTYLLLLDMAVLGFGWVELPTWMDQRFARGRLQQLQVPGWPRSVAVDVVWSRHRPLGPAARWLVERLLAS</sequence>
<evidence type="ECO:0000256" key="4">
    <source>
        <dbReference type="ARBA" id="ARBA00023163"/>
    </source>
</evidence>
<dbReference type="eggNOG" id="COG0583">
    <property type="taxonomic scope" value="Bacteria"/>
</dbReference>
<evidence type="ECO:0000259" key="5">
    <source>
        <dbReference type="PROSITE" id="PS50931"/>
    </source>
</evidence>
<keyword evidence="7" id="KW-1185">Reference proteome</keyword>
<dbReference type="SUPFAM" id="SSF53850">
    <property type="entry name" value="Periplasmic binding protein-like II"/>
    <property type="match status" value="1"/>
</dbReference>
<dbReference type="PATRIC" id="fig|1301098.3.peg.3696"/>
<feature type="domain" description="HTH lysR-type" evidence="5">
    <location>
        <begin position="1"/>
        <end position="60"/>
    </location>
</feature>
<dbReference type="STRING" id="1301098.PKB_3690"/>